<organism evidence="2 3">
    <name type="scientific">Chitinophaga horti</name>
    <dbReference type="NCBI Taxonomy" id="2920382"/>
    <lineage>
        <taxon>Bacteria</taxon>
        <taxon>Pseudomonadati</taxon>
        <taxon>Bacteroidota</taxon>
        <taxon>Chitinophagia</taxon>
        <taxon>Chitinophagales</taxon>
        <taxon>Chitinophagaceae</taxon>
        <taxon>Chitinophaga</taxon>
    </lineage>
</organism>
<dbReference type="EMBL" id="CP107006">
    <property type="protein sequence ID" value="UYQ92645.1"/>
    <property type="molecule type" value="Genomic_DNA"/>
</dbReference>
<dbReference type="Proteomes" id="UP001162741">
    <property type="component" value="Chromosome"/>
</dbReference>
<evidence type="ECO:0000259" key="1">
    <source>
        <dbReference type="SMART" id="SM00331"/>
    </source>
</evidence>
<evidence type="ECO:0000313" key="3">
    <source>
        <dbReference type="Proteomes" id="UP001162741"/>
    </source>
</evidence>
<keyword evidence="2" id="KW-0067">ATP-binding</keyword>
<dbReference type="InterPro" id="IPR036457">
    <property type="entry name" value="PPM-type-like_dom_sf"/>
</dbReference>
<dbReference type="InterPro" id="IPR036890">
    <property type="entry name" value="HATPase_C_sf"/>
</dbReference>
<evidence type="ECO:0000313" key="2">
    <source>
        <dbReference type="EMBL" id="UYQ92645.1"/>
    </source>
</evidence>
<dbReference type="InterPro" id="IPR039248">
    <property type="entry name" value="Ptase_RsbX"/>
</dbReference>
<dbReference type="Gene3D" id="3.30.565.10">
    <property type="entry name" value="Histidine kinase-like ATPase, C-terminal domain"/>
    <property type="match status" value="1"/>
</dbReference>
<dbReference type="GO" id="GO:0005524">
    <property type="term" value="F:ATP binding"/>
    <property type="evidence" value="ECO:0007669"/>
    <property type="project" value="UniProtKB-KW"/>
</dbReference>
<dbReference type="InterPro" id="IPR003594">
    <property type="entry name" value="HATPase_dom"/>
</dbReference>
<proteinExistence type="predicted"/>
<name>A0ABY6IZ45_9BACT</name>
<keyword evidence="3" id="KW-1185">Reference proteome</keyword>
<dbReference type="SMART" id="SM00331">
    <property type="entry name" value="PP2C_SIG"/>
    <property type="match status" value="1"/>
</dbReference>
<gene>
    <name evidence="2" type="ORF">MKQ68_21430</name>
</gene>
<dbReference type="Pfam" id="PF07228">
    <property type="entry name" value="SpoIIE"/>
    <property type="match status" value="1"/>
</dbReference>
<protein>
    <submittedName>
        <fullName evidence="2">ATP-binding protein</fullName>
    </submittedName>
</protein>
<keyword evidence="2" id="KW-0547">Nucleotide-binding</keyword>
<accession>A0ABY6IZ45</accession>
<dbReference type="InterPro" id="IPR001932">
    <property type="entry name" value="PPM-type_phosphatase-like_dom"/>
</dbReference>
<sequence length="338" mass="37192">MASAISHRFNASDRSYFAILKKEIHAIAAAAGFTAKKLAEIDIIVAELVSNLGKHAVSGELFVKVREEENINGLEITTIDMGPGMSDVNRLMTDGVSTKGTLGHGLGTIKRMSDVFQVYSSKGWGTVMYCVIYTKALPQRVKQKKTEIRSLVVPKPGETFCGDGFYYKESSDHLKLFLSDGLGHGKEAQAATDAAIEAFKVCPYDSPLDNLRFIHTSVKRTRGLVGTVIHFDKNDRRLRICGIGNIQTRIQGPNGTRNYIGYNGIIGMNIPNTISDQEIVYEKGQVIMMCSDGIKSRWDVMKYPGILRNDLSLAAAALFHDFARNTDDMSIAVCKISI</sequence>
<dbReference type="RefSeq" id="WP_264280877.1">
    <property type="nucleotide sequence ID" value="NZ_CP107006.1"/>
</dbReference>
<dbReference type="Gene3D" id="3.60.40.10">
    <property type="entry name" value="PPM-type phosphatase domain"/>
    <property type="match status" value="1"/>
</dbReference>
<feature type="domain" description="PPM-type phosphatase" evidence="1">
    <location>
        <begin position="143"/>
        <end position="336"/>
    </location>
</feature>
<dbReference type="Pfam" id="PF13581">
    <property type="entry name" value="HATPase_c_2"/>
    <property type="match status" value="1"/>
</dbReference>
<dbReference type="SUPFAM" id="SSF81606">
    <property type="entry name" value="PP2C-like"/>
    <property type="match status" value="1"/>
</dbReference>
<dbReference type="PANTHER" id="PTHR35801:SF1">
    <property type="entry name" value="PHOSPHOSERINE PHOSPHATASE RSBX"/>
    <property type="match status" value="1"/>
</dbReference>
<reference evidence="2" key="1">
    <citation type="submission" date="2022-10" db="EMBL/GenBank/DDBJ databases">
        <title>Chitinophaga sp. nov., isolated from soil.</title>
        <authorList>
            <person name="Jeon C.O."/>
        </authorList>
    </citation>
    <scope>NUCLEOTIDE SEQUENCE</scope>
    <source>
        <strain evidence="2">R8</strain>
    </source>
</reference>
<dbReference type="PANTHER" id="PTHR35801">
    <property type="entry name" value="PHOSPHOSERINE PHOSPHATASE RSBX"/>
    <property type="match status" value="1"/>
</dbReference>
<dbReference type="SUPFAM" id="SSF55874">
    <property type="entry name" value="ATPase domain of HSP90 chaperone/DNA topoisomerase II/histidine kinase"/>
    <property type="match status" value="1"/>
</dbReference>